<dbReference type="PRINTS" id="PR00081">
    <property type="entry name" value="GDHRDH"/>
</dbReference>
<dbReference type="Proteomes" id="UP001209854">
    <property type="component" value="Unassembled WGS sequence"/>
</dbReference>
<gene>
    <name evidence="4" type="ORF">NX722_19785</name>
</gene>
<evidence type="ECO:0000256" key="2">
    <source>
        <dbReference type="ARBA" id="ARBA00023002"/>
    </source>
</evidence>
<organism evidence="4 5">
    <name type="scientific">Endozoicomonas gorgoniicola</name>
    <dbReference type="NCBI Taxonomy" id="1234144"/>
    <lineage>
        <taxon>Bacteria</taxon>
        <taxon>Pseudomonadati</taxon>
        <taxon>Pseudomonadota</taxon>
        <taxon>Gammaproteobacteria</taxon>
        <taxon>Oceanospirillales</taxon>
        <taxon>Endozoicomonadaceae</taxon>
        <taxon>Endozoicomonas</taxon>
    </lineage>
</organism>
<comment type="similarity">
    <text evidence="1 3">Belongs to the short-chain dehydrogenases/reductases (SDR) family.</text>
</comment>
<evidence type="ECO:0000313" key="4">
    <source>
        <dbReference type="EMBL" id="MCW7554818.1"/>
    </source>
</evidence>
<dbReference type="Pfam" id="PF00106">
    <property type="entry name" value="adh_short"/>
    <property type="match status" value="1"/>
</dbReference>
<keyword evidence="5" id="KW-1185">Reference proteome</keyword>
<proteinExistence type="inferred from homology"/>
<evidence type="ECO:0000256" key="3">
    <source>
        <dbReference type="RuleBase" id="RU000363"/>
    </source>
</evidence>
<reference evidence="4 5" key="1">
    <citation type="submission" date="2022-10" db="EMBL/GenBank/DDBJ databases">
        <title>High-quality genome sequences of two octocoral-associated bacteria, Endozoicomonas euniceicola EF212 and Endozoicomonas gorgoniicola PS125.</title>
        <authorList>
            <person name="Chiou Y.-J."/>
            <person name="Chen Y.-H."/>
        </authorList>
    </citation>
    <scope>NUCLEOTIDE SEQUENCE [LARGE SCALE GENOMIC DNA]</scope>
    <source>
        <strain evidence="4 5">PS125</strain>
    </source>
</reference>
<dbReference type="RefSeq" id="WP_262564583.1">
    <property type="nucleotide sequence ID" value="NZ_JAPFCC010000001.1"/>
</dbReference>
<dbReference type="EMBL" id="JAPFCC010000001">
    <property type="protein sequence ID" value="MCW7554818.1"/>
    <property type="molecule type" value="Genomic_DNA"/>
</dbReference>
<dbReference type="PRINTS" id="PR00080">
    <property type="entry name" value="SDRFAMILY"/>
</dbReference>
<dbReference type="NCBIfam" id="NF004284">
    <property type="entry name" value="PRK05693.1"/>
    <property type="match status" value="1"/>
</dbReference>
<dbReference type="CDD" id="cd05374">
    <property type="entry name" value="17beta-HSD-like_SDR_c"/>
    <property type="match status" value="1"/>
</dbReference>
<evidence type="ECO:0000256" key="1">
    <source>
        <dbReference type="ARBA" id="ARBA00006484"/>
    </source>
</evidence>
<dbReference type="PANTHER" id="PTHR44169">
    <property type="entry name" value="NADPH-DEPENDENT 1-ACYLDIHYDROXYACETONE PHOSPHATE REDUCTASE"/>
    <property type="match status" value="1"/>
</dbReference>
<sequence length="274" mass="29657">MKNVLITGCSSGIGRALAKEFASQGWQVWATARKKETLSDLESSDIRIEPLDVTCDDQVRELVARMEAAGGIDVLVNNAGYGAMGAVVEMPEPELRMQFETNVFAPLKLIQAVTPAMVSRKSGTVINIGSVSGQVVTPFSGTYCASKAAFNAFSDTLRMELKPFGIDVMSVKPGAIRSRFADNARQALARALPDHSFYKPIEDALWKRAGASQDNPTPAEKVARIIVGRVKAGKASGSVKIGNGSRSLPFLQRLLPERIFEAVLSYAFHLNRLK</sequence>
<accession>A0ABT3N0D5</accession>
<protein>
    <submittedName>
        <fullName evidence="4">SDR family oxidoreductase</fullName>
    </submittedName>
</protein>
<dbReference type="InterPro" id="IPR002347">
    <property type="entry name" value="SDR_fam"/>
</dbReference>
<dbReference type="SUPFAM" id="SSF51735">
    <property type="entry name" value="NAD(P)-binding Rossmann-fold domains"/>
    <property type="match status" value="1"/>
</dbReference>
<comment type="caution">
    <text evidence="4">The sequence shown here is derived from an EMBL/GenBank/DDBJ whole genome shotgun (WGS) entry which is preliminary data.</text>
</comment>
<keyword evidence="2" id="KW-0560">Oxidoreductase</keyword>
<dbReference type="PANTHER" id="PTHR44169:SF6">
    <property type="entry name" value="NADPH-DEPENDENT 1-ACYLDIHYDROXYACETONE PHOSPHATE REDUCTASE"/>
    <property type="match status" value="1"/>
</dbReference>
<dbReference type="Gene3D" id="3.40.50.720">
    <property type="entry name" value="NAD(P)-binding Rossmann-like Domain"/>
    <property type="match status" value="1"/>
</dbReference>
<evidence type="ECO:0000313" key="5">
    <source>
        <dbReference type="Proteomes" id="UP001209854"/>
    </source>
</evidence>
<dbReference type="InterPro" id="IPR036291">
    <property type="entry name" value="NAD(P)-bd_dom_sf"/>
</dbReference>
<name>A0ABT3N0D5_9GAMM</name>